<dbReference type="AlphaFoldDB" id="A0A9Q0Y9E8"/>
<sequence>MVLEVVAAAAASGSPGSGYQGRPERCLPRKKKKTHWISDVRERPPCRSDIQSTVLAWWCSCNTRDRWSRVSQPARWLPVMPECCYSLCHHLPQSLYGAG</sequence>
<keyword evidence="2" id="KW-1185">Reference proteome</keyword>
<dbReference type="EMBL" id="JAPFRF010000001">
    <property type="protein sequence ID" value="KAJ7345998.1"/>
    <property type="molecule type" value="Genomic_DNA"/>
</dbReference>
<evidence type="ECO:0000313" key="2">
    <source>
        <dbReference type="Proteomes" id="UP001142489"/>
    </source>
</evidence>
<reference evidence="1" key="1">
    <citation type="journal article" date="2023" name="DNA Res.">
        <title>Chromosome-level genome assembly of Phrynocephalus forsythii using third-generation DNA sequencing and Hi-C analysis.</title>
        <authorList>
            <person name="Qi Y."/>
            <person name="Zhao W."/>
            <person name="Zhao Y."/>
            <person name="Niu C."/>
            <person name="Cao S."/>
            <person name="Zhang Y."/>
        </authorList>
    </citation>
    <scope>NUCLEOTIDE SEQUENCE</scope>
    <source>
        <tissue evidence="1">Muscle</tissue>
    </source>
</reference>
<evidence type="ECO:0000313" key="1">
    <source>
        <dbReference type="EMBL" id="KAJ7345998.1"/>
    </source>
</evidence>
<name>A0A9Q0Y9E8_9SAUR</name>
<gene>
    <name evidence="1" type="ORF">JRQ81_001948</name>
</gene>
<proteinExistence type="predicted"/>
<organism evidence="1 2">
    <name type="scientific">Phrynocephalus forsythii</name>
    <dbReference type="NCBI Taxonomy" id="171643"/>
    <lineage>
        <taxon>Eukaryota</taxon>
        <taxon>Metazoa</taxon>
        <taxon>Chordata</taxon>
        <taxon>Craniata</taxon>
        <taxon>Vertebrata</taxon>
        <taxon>Euteleostomi</taxon>
        <taxon>Lepidosauria</taxon>
        <taxon>Squamata</taxon>
        <taxon>Bifurcata</taxon>
        <taxon>Unidentata</taxon>
        <taxon>Episquamata</taxon>
        <taxon>Toxicofera</taxon>
        <taxon>Iguania</taxon>
        <taxon>Acrodonta</taxon>
        <taxon>Agamidae</taxon>
        <taxon>Agaminae</taxon>
        <taxon>Phrynocephalus</taxon>
    </lineage>
</organism>
<comment type="caution">
    <text evidence="1">The sequence shown here is derived from an EMBL/GenBank/DDBJ whole genome shotgun (WGS) entry which is preliminary data.</text>
</comment>
<protein>
    <submittedName>
        <fullName evidence="1">Uncharacterized protein</fullName>
    </submittedName>
</protein>
<dbReference type="Proteomes" id="UP001142489">
    <property type="component" value="Unassembled WGS sequence"/>
</dbReference>
<accession>A0A9Q0Y9E8</accession>